<protein>
    <recommendedName>
        <fullName evidence="3">RRM domain-containing protein</fullName>
    </recommendedName>
</protein>
<gene>
    <name evidence="1" type="ORF">M569_16189</name>
</gene>
<dbReference type="Gene3D" id="3.30.70.330">
    <property type="match status" value="1"/>
</dbReference>
<sequence>MAFISSFHRILVGIRTPSLSIRHQFASIRLNSTIPTLTSPKLFISGISRSTTDESLYKAFAPFGRLLEGDLIS</sequence>
<feature type="non-terminal residue" evidence="1">
    <location>
        <position position="73"/>
    </location>
</feature>
<dbReference type="GO" id="GO:0003676">
    <property type="term" value="F:nucleic acid binding"/>
    <property type="evidence" value="ECO:0007669"/>
    <property type="project" value="InterPro"/>
</dbReference>
<evidence type="ECO:0000313" key="1">
    <source>
        <dbReference type="EMBL" id="EPS58624.1"/>
    </source>
</evidence>
<dbReference type="InterPro" id="IPR035979">
    <property type="entry name" value="RBD_domain_sf"/>
</dbReference>
<dbReference type="EMBL" id="AUSU01009037">
    <property type="protein sequence ID" value="EPS58624.1"/>
    <property type="molecule type" value="Genomic_DNA"/>
</dbReference>
<dbReference type="Proteomes" id="UP000015453">
    <property type="component" value="Unassembled WGS sequence"/>
</dbReference>
<dbReference type="OrthoDB" id="439808at2759"/>
<evidence type="ECO:0008006" key="3">
    <source>
        <dbReference type="Google" id="ProtNLM"/>
    </source>
</evidence>
<evidence type="ECO:0000313" key="2">
    <source>
        <dbReference type="Proteomes" id="UP000015453"/>
    </source>
</evidence>
<name>S8BW79_9LAMI</name>
<dbReference type="SUPFAM" id="SSF54928">
    <property type="entry name" value="RNA-binding domain, RBD"/>
    <property type="match status" value="1"/>
</dbReference>
<keyword evidence="2" id="KW-1185">Reference proteome</keyword>
<organism evidence="1 2">
    <name type="scientific">Genlisea aurea</name>
    <dbReference type="NCBI Taxonomy" id="192259"/>
    <lineage>
        <taxon>Eukaryota</taxon>
        <taxon>Viridiplantae</taxon>
        <taxon>Streptophyta</taxon>
        <taxon>Embryophyta</taxon>
        <taxon>Tracheophyta</taxon>
        <taxon>Spermatophyta</taxon>
        <taxon>Magnoliopsida</taxon>
        <taxon>eudicotyledons</taxon>
        <taxon>Gunneridae</taxon>
        <taxon>Pentapetalae</taxon>
        <taxon>asterids</taxon>
        <taxon>lamiids</taxon>
        <taxon>Lamiales</taxon>
        <taxon>Lentibulariaceae</taxon>
        <taxon>Genlisea</taxon>
    </lineage>
</organism>
<reference evidence="1 2" key="1">
    <citation type="journal article" date="2013" name="BMC Genomics">
        <title>The miniature genome of a carnivorous plant Genlisea aurea contains a low number of genes and short non-coding sequences.</title>
        <authorList>
            <person name="Leushkin E.V."/>
            <person name="Sutormin R.A."/>
            <person name="Nabieva E.R."/>
            <person name="Penin A.A."/>
            <person name="Kondrashov A.S."/>
            <person name="Logacheva M.D."/>
        </authorList>
    </citation>
    <scope>NUCLEOTIDE SEQUENCE [LARGE SCALE GENOMIC DNA]</scope>
</reference>
<comment type="caution">
    <text evidence="1">The sequence shown here is derived from an EMBL/GenBank/DDBJ whole genome shotgun (WGS) entry which is preliminary data.</text>
</comment>
<proteinExistence type="predicted"/>
<accession>S8BW79</accession>
<dbReference type="AlphaFoldDB" id="S8BW79"/>
<dbReference type="InterPro" id="IPR012677">
    <property type="entry name" value="Nucleotide-bd_a/b_plait_sf"/>
</dbReference>